<feature type="chain" id="PRO_5035886888" evidence="2">
    <location>
        <begin position="30"/>
        <end position="946"/>
    </location>
</feature>
<evidence type="ECO:0000313" key="3">
    <source>
        <dbReference type="EMBL" id="KAF3889525.1"/>
    </source>
</evidence>
<feature type="signal peptide" evidence="2">
    <location>
        <begin position="1"/>
        <end position="29"/>
    </location>
</feature>
<feature type="compositionally biased region" description="Basic and acidic residues" evidence="1">
    <location>
        <begin position="341"/>
        <end position="350"/>
    </location>
</feature>
<dbReference type="RefSeq" id="WP_167844787.1">
    <property type="nucleotide sequence ID" value="NZ_JHEG04000001.1"/>
</dbReference>
<feature type="region of interest" description="Disordered" evidence="1">
    <location>
        <begin position="324"/>
        <end position="355"/>
    </location>
</feature>
<dbReference type="AlphaFoldDB" id="A0A8S9TAU2"/>
<protein>
    <submittedName>
        <fullName evidence="3">Exo-alpha-sialidase</fullName>
    </submittedName>
</protein>
<keyword evidence="2" id="KW-0732">Signal</keyword>
<keyword evidence="4" id="KW-1185">Reference proteome</keyword>
<dbReference type="SUPFAM" id="SSF110296">
    <property type="entry name" value="Oligoxyloglucan reducing end-specific cellobiohydrolase"/>
    <property type="match status" value="2"/>
</dbReference>
<proteinExistence type="predicted"/>
<evidence type="ECO:0000313" key="4">
    <source>
        <dbReference type="Proteomes" id="UP000029738"/>
    </source>
</evidence>
<dbReference type="Gene3D" id="2.130.10.10">
    <property type="entry name" value="YVTN repeat-like/Quinoprotein amine dehydrogenase"/>
    <property type="match status" value="2"/>
</dbReference>
<dbReference type="PANTHER" id="PTHR43739">
    <property type="entry name" value="XYLOGLUCANASE (EUROFUNG)"/>
    <property type="match status" value="1"/>
</dbReference>
<name>A0A8S9TAU2_9CYAN</name>
<feature type="compositionally biased region" description="Low complexity" evidence="1">
    <location>
        <begin position="326"/>
        <end position="340"/>
    </location>
</feature>
<dbReference type="InterPro" id="IPR015943">
    <property type="entry name" value="WD40/YVTN_repeat-like_dom_sf"/>
</dbReference>
<reference evidence="3" key="1">
    <citation type="journal article" date="2015" name="Genome Announc.">
        <title>Draft Genome Sequence of Tolypothrix boutellei Strain VB521301.</title>
        <authorList>
            <person name="Chandrababunaidu M.M."/>
            <person name="Singh D."/>
            <person name="Sen D."/>
            <person name="Bhan S."/>
            <person name="Das S."/>
            <person name="Gupta A."/>
            <person name="Adhikary S.P."/>
            <person name="Tripathy S."/>
        </authorList>
    </citation>
    <scope>NUCLEOTIDE SEQUENCE</scope>
    <source>
        <strain evidence="3">VB521301</strain>
    </source>
</reference>
<dbReference type="InterPro" id="IPR052025">
    <property type="entry name" value="Xyloglucanase_GH74"/>
</dbReference>
<dbReference type="Proteomes" id="UP000029738">
    <property type="component" value="Unassembled WGS sequence"/>
</dbReference>
<organism evidence="3 4">
    <name type="scientific">Tolypothrix bouteillei VB521301</name>
    <dbReference type="NCBI Taxonomy" id="1479485"/>
    <lineage>
        <taxon>Bacteria</taxon>
        <taxon>Bacillati</taxon>
        <taxon>Cyanobacteriota</taxon>
        <taxon>Cyanophyceae</taxon>
        <taxon>Nostocales</taxon>
        <taxon>Tolypothrichaceae</taxon>
        <taxon>Tolypothrix</taxon>
    </lineage>
</organism>
<reference evidence="3" key="2">
    <citation type="submission" date="2019-11" db="EMBL/GenBank/DDBJ databases">
        <title>Improved Assembly of Tolypothrix boutellei genome.</title>
        <authorList>
            <person name="Sarangi A.N."/>
            <person name="Mukherjee M."/>
            <person name="Ghosh S."/>
            <person name="Singh D."/>
            <person name="Das A."/>
            <person name="Kant S."/>
            <person name="Prusty A."/>
            <person name="Tripathy S."/>
        </authorList>
    </citation>
    <scope>NUCLEOTIDE SEQUENCE</scope>
    <source>
        <strain evidence="3">VB521301</strain>
    </source>
</reference>
<dbReference type="GO" id="GO:0010411">
    <property type="term" value="P:xyloglucan metabolic process"/>
    <property type="evidence" value="ECO:0007669"/>
    <property type="project" value="TreeGrafter"/>
</dbReference>
<gene>
    <name evidence="3" type="ORF">DA73_0400031650</name>
</gene>
<evidence type="ECO:0000256" key="1">
    <source>
        <dbReference type="SAM" id="MobiDB-lite"/>
    </source>
</evidence>
<dbReference type="CDD" id="cd15482">
    <property type="entry name" value="Sialidase_non-viral"/>
    <property type="match status" value="1"/>
</dbReference>
<comment type="caution">
    <text evidence="3">The sequence shown here is derived from an EMBL/GenBank/DDBJ whole genome shotgun (WGS) entry which is preliminary data.</text>
</comment>
<sequence>MFSPQNKRRAAPTALLSIFIVLSIAPAIAESSFITVAPDTTNQNKLINNAIADLAGIPARKAIATEDKKAPVPGTRFPAHSNQQLLRILQRAGFGIFSDNMRSKMLLATVFLALPIENTADGAIEQTIESTSSPKQKNLFSWRNVRLNGMGYISGMSISPVAPHDVYIRADIGGAYRYDRKNEKWIPLMDMFSSSFSGGSVGVESIAADPVNPSRVYAVVKSISGVSNNGSKKVNTYAGEVLVSNDRGKTWNPTSFVKHGIYVGPNDDYRNETGERLAIDPNNPNIIYFASRKHGLWRKEKQNDWTNLKGGLPAPGSLSVAATNIEKSSCTSERSTSTSTENKKKEKQEKPGPGFTFVVFDKTTGKPGNLTPTLYVGIHGSGVWQSKNAGKSWRNIGGRQDPLRAAVASDGTLYVNYGTYGENNKTGGIAKFQNGRCWDITPDTKNRVYAAISVQRDRPTVAMAISDRMVYRTKDGGKSWQRIEMAMGSKDPNFPDAPVNSSAPEYFLSYASEGAASIVIDPSNPQKVWWTNGWGVARTDNADSEKPVYSWVQENLNELAATMVRVPPKALSDGGAELVIASQDTIGFRVSSRNQVPKNKINPVGIPVNPATKSWANPNWDVYPIPFPHVATGTSLDYAYTKPNYMAVVGFHNWQGFWPIHGYSSDNGKTWKAFESFPVGKDSSSEYASGGQIAISPTNPLNMVWAPTWGPSTHYTMDGGKTWKPALTNNGEPLPNSWGNRIHPYVSSYIVTADKADSEGKTFYYFDGTAFYYSKDGGTIWTKSKAGDFPSLILRPIILSNPLKPGDVWLSFQRNPEDIQRNPLYRSIDGGQTFSKVKSVDSSELVAFGKGDNNIPAIYLFGRVNGAQKDTLYKSEDMGKTWKAISDPQTLQFPAAYWMEGDMRQKNIIYVATIGRGVMVGELQYSQTFNVFTFTKSVVDNIMKLF</sequence>
<evidence type="ECO:0000256" key="2">
    <source>
        <dbReference type="SAM" id="SignalP"/>
    </source>
</evidence>
<accession>A0A8S9TAU2</accession>
<dbReference type="PANTHER" id="PTHR43739:SF5">
    <property type="entry name" value="EXO-ALPHA-SIALIDASE"/>
    <property type="match status" value="1"/>
</dbReference>
<dbReference type="EMBL" id="JHEG04000001">
    <property type="protein sequence ID" value="KAF3889525.1"/>
    <property type="molecule type" value="Genomic_DNA"/>
</dbReference>